<dbReference type="EMBL" id="JBICBT010000784">
    <property type="protein sequence ID" value="KAL3100877.1"/>
    <property type="molecule type" value="Genomic_DNA"/>
</dbReference>
<feature type="compositionally biased region" description="Acidic residues" evidence="1">
    <location>
        <begin position="236"/>
        <end position="253"/>
    </location>
</feature>
<evidence type="ECO:0000313" key="3">
    <source>
        <dbReference type="EMBL" id="KAL3100877.1"/>
    </source>
</evidence>
<evidence type="ECO:0000256" key="1">
    <source>
        <dbReference type="SAM" id="MobiDB-lite"/>
    </source>
</evidence>
<feature type="compositionally biased region" description="Basic and acidic residues" evidence="1">
    <location>
        <begin position="170"/>
        <end position="182"/>
    </location>
</feature>
<keyword evidence="2" id="KW-0732">Signal</keyword>
<evidence type="ECO:0008006" key="5">
    <source>
        <dbReference type="Google" id="ProtNLM"/>
    </source>
</evidence>
<dbReference type="Proteomes" id="UP001620626">
    <property type="component" value="Unassembled WGS sequence"/>
</dbReference>
<evidence type="ECO:0000256" key="2">
    <source>
        <dbReference type="SAM" id="SignalP"/>
    </source>
</evidence>
<proteinExistence type="predicted"/>
<organism evidence="3 4">
    <name type="scientific">Heterodera trifolii</name>
    <dbReference type="NCBI Taxonomy" id="157864"/>
    <lineage>
        <taxon>Eukaryota</taxon>
        <taxon>Metazoa</taxon>
        <taxon>Ecdysozoa</taxon>
        <taxon>Nematoda</taxon>
        <taxon>Chromadorea</taxon>
        <taxon>Rhabditida</taxon>
        <taxon>Tylenchina</taxon>
        <taxon>Tylenchomorpha</taxon>
        <taxon>Tylenchoidea</taxon>
        <taxon>Heteroderidae</taxon>
        <taxon>Heteroderinae</taxon>
        <taxon>Heterodera</taxon>
    </lineage>
</organism>
<feature type="region of interest" description="Disordered" evidence="1">
    <location>
        <begin position="156"/>
        <end position="253"/>
    </location>
</feature>
<accession>A0ABD2KD75</accession>
<comment type="caution">
    <text evidence="3">The sequence shown here is derived from an EMBL/GenBank/DDBJ whole genome shotgun (WGS) entry which is preliminary data.</text>
</comment>
<feature type="chain" id="PRO_5044829852" description="Effector protein" evidence="2">
    <location>
        <begin position="30"/>
        <end position="253"/>
    </location>
</feature>
<feature type="compositionally biased region" description="Basic and acidic residues" evidence="1">
    <location>
        <begin position="226"/>
        <end position="235"/>
    </location>
</feature>
<feature type="compositionally biased region" description="Basic and acidic residues" evidence="1">
    <location>
        <begin position="190"/>
        <end position="218"/>
    </location>
</feature>
<reference evidence="3 4" key="1">
    <citation type="submission" date="2024-10" db="EMBL/GenBank/DDBJ databases">
        <authorList>
            <person name="Kim D."/>
        </authorList>
    </citation>
    <scope>NUCLEOTIDE SEQUENCE [LARGE SCALE GENOMIC DNA]</scope>
    <source>
        <strain evidence="3">BH-2024</strain>
    </source>
</reference>
<gene>
    <name evidence="3" type="ORF">niasHT_029298</name>
</gene>
<protein>
    <recommendedName>
        <fullName evidence="5">Effector protein</fullName>
    </recommendedName>
</protein>
<name>A0ABD2KD75_9BILA</name>
<feature type="signal peptide" evidence="2">
    <location>
        <begin position="1"/>
        <end position="29"/>
    </location>
</feature>
<sequence>MVSQFSSNFIRTVLSLIFIKTLICPNVEASDQVTIKAYCVEIGNGDFPFYYTFKYERNIGEDGTECDDYADKKDRKLESLLWSYHNEKEKLEERKKEHARLKEFKTNDLEAMLRAYDQGNPLLFMSPISKQNEQLEEQPEQSEKDDDDLNLKMEQLEEQSEQSEKDDDELNLKIKKMEEQRKKPMKIKIKMAEKLEIGSKRHGKNREENSESAAKKEEAWEEEEEKKEAEQKKEGNEEEEKETEEEIDCANSL</sequence>
<evidence type="ECO:0000313" key="4">
    <source>
        <dbReference type="Proteomes" id="UP001620626"/>
    </source>
</evidence>
<keyword evidence="4" id="KW-1185">Reference proteome</keyword>
<feature type="compositionally biased region" description="Acidic residues" evidence="1">
    <location>
        <begin position="156"/>
        <end position="169"/>
    </location>
</feature>
<dbReference type="AlphaFoldDB" id="A0ABD2KD75"/>